<dbReference type="InParanoid" id="A0A7J8GKK0"/>
<feature type="region of interest" description="Disordered" evidence="1">
    <location>
        <begin position="40"/>
        <end position="71"/>
    </location>
</feature>
<keyword evidence="3" id="KW-1185">Reference proteome</keyword>
<evidence type="ECO:0000256" key="1">
    <source>
        <dbReference type="SAM" id="MobiDB-lite"/>
    </source>
</evidence>
<proteinExistence type="predicted"/>
<dbReference type="AlphaFoldDB" id="A0A7J8GKK0"/>
<reference evidence="2 3" key="1">
    <citation type="journal article" date="2020" name="Nature">
        <title>Six reference-quality genomes reveal evolution of bat adaptations.</title>
        <authorList>
            <person name="Jebb D."/>
            <person name="Huang Z."/>
            <person name="Pippel M."/>
            <person name="Hughes G.M."/>
            <person name="Lavrichenko K."/>
            <person name="Devanna P."/>
            <person name="Winkler S."/>
            <person name="Jermiin L.S."/>
            <person name="Skirmuntt E.C."/>
            <person name="Katzourakis A."/>
            <person name="Burkitt-Gray L."/>
            <person name="Ray D.A."/>
            <person name="Sullivan K.A.M."/>
            <person name="Roscito J.G."/>
            <person name="Kirilenko B.M."/>
            <person name="Davalos L.M."/>
            <person name="Corthals A.P."/>
            <person name="Power M.L."/>
            <person name="Jones G."/>
            <person name="Ransome R.D."/>
            <person name="Dechmann D.K.N."/>
            <person name="Locatelli A.G."/>
            <person name="Puechmaille S.J."/>
            <person name="Fedrigo O."/>
            <person name="Jarvis E.D."/>
            <person name="Hiller M."/>
            <person name="Vernes S.C."/>
            <person name="Myers E.W."/>
            <person name="Teeling E.C."/>
        </authorList>
    </citation>
    <scope>NUCLEOTIDE SEQUENCE [LARGE SCALE GENOMIC DNA]</scope>
    <source>
        <strain evidence="2">MMolMol1</strain>
        <tissue evidence="2">Muscle</tissue>
    </source>
</reference>
<name>A0A7J8GKK0_MOLMO</name>
<feature type="region of interest" description="Disordered" evidence="1">
    <location>
        <begin position="1"/>
        <end position="21"/>
    </location>
</feature>
<accession>A0A7J8GKK0</accession>
<evidence type="ECO:0000313" key="3">
    <source>
        <dbReference type="Proteomes" id="UP000550707"/>
    </source>
</evidence>
<dbReference type="EMBL" id="JACASF010000009">
    <property type="protein sequence ID" value="KAF6460593.1"/>
    <property type="molecule type" value="Genomic_DNA"/>
</dbReference>
<dbReference type="Proteomes" id="UP000550707">
    <property type="component" value="Unassembled WGS sequence"/>
</dbReference>
<comment type="caution">
    <text evidence="2">The sequence shown here is derived from an EMBL/GenBank/DDBJ whole genome shotgun (WGS) entry which is preliminary data.</text>
</comment>
<sequence>MKQEIKQKKKAFHQDSKKTEIGKSMSSYQALCRQGLGMAAGGPGAARSGQEGNREEAGRPGLRMPMPGKGRAAPRSGLVLCLVGTSAGLQPQRMNFFCSETELRHLVVNGTSPKPFFCFCFIKS</sequence>
<protein>
    <submittedName>
        <fullName evidence="2">Uncharacterized protein</fullName>
    </submittedName>
</protein>
<evidence type="ECO:0000313" key="2">
    <source>
        <dbReference type="EMBL" id="KAF6460593.1"/>
    </source>
</evidence>
<organism evidence="2 3">
    <name type="scientific">Molossus molossus</name>
    <name type="common">Pallas' mastiff bat</name>
    <name type="synonym">Vespertilio molossus</name>
    <dbReference type="NCBI Taxonomy" id="27622"/>
    <lineage>
        <taxon>Eukaryota</taxon>
        <taxon>Metazoa</taxon>
        <taxon>Chordata</taxon>
        <taxon>Craniata</taxon>
        <taxon>Vertebrata</taxon>
        <taxon>Euteleostomi</taxon>
        <taxon>Mammalia</taxon>
        <taxon>Eutheria</taxon>
        <taxon>Laurasiatheria</taxon>
        <taxon>Chiroptera</taxon>
        <taxon>Yangochiroptera</taxon>
        <taxon>Molossidae</taxon>
        <taxon>Molossus</taxon>
    </lineage>
</organism>
<gene>
    <name evidence="2" type="ORF">HJG59_011503</name>
</gene>